<accession>A0ABD6AEL4</accession>
<evidence type="ECO:0000313" key="4">
    <source>
        <dbReference type="Proteomes" id="UP001596547"/>
    </source>
</evidence>
<comment type="similarity">
    <text evidence="1">Belongs to the universal stress protein A family.</text>
</comment>
<proteinExistence type="inferred from homology"/>
<dbReference type="PANTHER" id="PTHR46268:SF6">
    <property type="entry name" value="UNIVERSAL STRESS PROTEIN UP12"/>
    <property type="match status" value="1"/>
</dbReference>
<dbReference type="EMBL" id="JBHTBF010000003">
    <property type="protein sequence ID" value="MFC7318902.1"/>
    <property type="molecule type" value="Genomic_DNA"/>
</dbReference>
<organism evidence="3 4">
    <name type="scientific">Halomarina halobia</name>
    <dbReference type="NCBI Taxonomy" id="3033386"/>
    <lineage>
        <taxon>Archaea</taxon>
        <taxon>Methanobacteriati</taxon>
        <taxon>Methanobacteriota</taxon>
        <taxon>Stenosarchaea group</taxon>
        <taxon>Halobacteria</taxon>
        <taxon>Halobacteriales</taxon>
        <taxon>Natronomonadaceae</taxon>
        <taxon>Halomarina</taxon>
    </lineage>
</organism>
<dbReference type="Proteomes" id="UP001596547">
    <property type="component" value="Unassembled WGS sequence"/>
</dbReference>
<keyword evidence="4" id="KW-1185">Reference proteome</keyword>
<dbReference type="RefSeq" id="WP_276306253.1">
    <property type="nucleotide sequence ID" value="NZ_CP119993.1"/>
</dbReference>
<dbReference type="CDD" id="cd00293">
    <property type="entry name" value="USP-like"/>
    <property type="match status" value="1"/>
</dbReference>
<protein>
    <submittedName>
        <fullName evidence="3">Universal stress protein</fullName>
    </submittedName>
</protein>
<sequence>MAILVVVDDDEHVGDIEETIRVATDMAQVYEDELVALNVISKDEFLKEQQGKTSIADVEPEPIRRYEREAADRARALVEQILDEPLDVTYLGRVADPADEIVETGREVDARFIVIGARRRSPVGKAIFGSTTQSVLLSADRPVVTVMEG</sequence>
<feature type="domain" description="UspA" evidence="2">
    <location>
        <begin position="3"/>
        <end position="146"/>
    </location>
</feature>
<evidence type="ECO:0000256" key="1">
    <source>
        <dbReference type="ARBA" id="ARBA00008791"/>
    </source>
</evidence>
<dbReference type="InterPro" id="IPR006016">
    <property type="entry name" value="UspA"/>
</dbReference>
<dbReference type="SUPFAM" id="SSF52402">
    <property type="entry name" value="Adenine nucleotide alpha hydrolases-like"/>
    <property type="match status" value="1"/>
</dbReference>
<gene>
    <name evidence="3" type="ORF">ACFQPE_19185</name>
</gene>
<dbReference type="GeneID" id="79317912"/>
<reference evidence="3 4" key="1">
    <citation type="journal article" date="2019" name="Int. J. Syst. Evol. Microbiol.">
        <title>The Global Catalogue of Microorganisms (GCM) 10K type strain sequencing project: providing services to taxonomists for standard genome sequencing and annotation.</title>
        <authorList>
            <consortium name="The Broad Institute Genomics Platform"/>
            <consortium name="The Broad Institute Genome Sequencing Center for Infectious Disease"/>
            <person name="Wu L."/>
            <person name="Ma J."/>
        </authorList>
    </citation>
    <scope>NUCLEOTIDE SEQUENCE [LARGE SCALE GENOMIC DNA]</scope>
    <source>
        <strain evidence="3 4">PSR21</strain>
    </source>
</reference>
<evidence type="ECO:0000313" key="3">
    <source>
        <dbReference type="EMBL" id="MFC7318902.1"/>
    </source>
</evidence>
<dbReference type="Pfam" id="PF00582">
    <property type="entry name" value="Usp"/>
    <property type="match status" value="1"/>
</dbReference>
<comment type="caution">
    <text evidence="3">The sequence shown here is derived from an EMBL/GenBank/DDBJ whole genome shotgun (WGS) entry which is preliminary data.</text>
</comment>
<dbReference type="PANTHER" id="PTHR46268">
    <property type="entry name" value="STRESS RESPONSE PROTEIN NHAX"/>
    <property type="match status" value="1"/>
</dbReference>
<name>A0ABD6AEL4_9EURY</name>
<dbReference type="InterPro" id="IPR014729">
    <property type="entry name" value="Rossmann-like_a/b/a_fold"/>
</dbReference>
<dbReference type="AlphaFoldDB" id="A0ABD6AEL4"/>
<evidence type="ECO:0000259" key="2">
    <source>
        <dbReference type="Pfam" id="PF00582"/>
    </source>
</evidence>
<dbReference type="Gene3D" id="3.40.50.620">
    <property type="entry name" value="HUPs"/>
    <property type="match status" value="1"/>
</dbReference>